<dbReference type="AlphaFoldDB" id="Q6Z1R6"/>
<protein>
    <submittedName>
        <fullName evidence="2">Uncharacterized protein</fullName>
    </submittedName>
</protein>
<accession>Q6Z1R6</accession>
<reference evidence="3" key="3">
    <citation type="journal article" date="2005" name="Nature">
        <title>The map-based sequence of the rice genome.</title>
        <authorList>
            <consortium name="International rice genome sequencing project (IRGSP)"/>
            <person name="Matsumoto T."/>
            <person name="Wu J."/>
            <person name="Kanamori H."/>
            <person name="Katayose Y."/>
            <person name="Fujisawa M."/>
            <person name="Namiki N."/>
            <person name="Mizuno H."/>
            <person name="Yamamoto K."/>
            <person name="Antonio B.A."/>
            <person name="Baba T."/>
            <person name="Sakata K."/>
            <person name="Nagamura Y."/>
            <person name="Aoki H."/>
            <person name="Arikawa K."/>
            <person name="Arita K."/>
            <person name="Bito T."/>
            <person name="Chiden Y."/>
            <person name="Fujitsuka N."/>
            <person name="Fukunaka R."/>
            <person name="Hamada M."/>
            <person name="Harada C."/>
            <person name="Hayashi A."/>
            <person name="Hijishita S."/>
            <person name="Honda M."/>
            <person name="Hosokawa S."/>
            <person name="Ichikawa Y."/>
            <person name="Idonuma A."/>
            <person name="Iijima M."/>
            <person name="Ikeda M."/>
            <person name="Ikeno M."/>
            <person name="Ito K."/>
            <person name="Ito S."/>
            <person name="Ito T."/>
            <person name="Ito Y."/>
            <person name="Ito Y."/>
            <person name="Iwabuchi A."/>
            <person name="Kamiya K."/>
            <person name="Karasawa W."/>
            <person name="Kurita K."/>
            <person name="Katagiri S."/>
            <person name="Kikuta A."/>
            <person name="Kobayashi H."/>
            <person name="Kobayashi N."/>
            <person name="Machita K."/>
            <person name="Maehara T."/>
            <person name="Masukawa M."/>
            <person name="Mizubayashi T."/>
            <person name="Mukai Y."/>
            <person name="Nagasaki H."/>
            <person name="Nagata Y."/>
            <person name="Naito S."/>
            <person name="Nakashima M."/>
            <person name="Nakama Y."/>
            <person name="Nakamichi Y."/>
            <person name="Nakamura M."/>
            <person name="Meguro A."/>
            <person name="Negishi M."/>
            <person name="Ohta I."/>
            <person name="Ohta T."/>
            <person name="Okamoto M."/>
            <person name="Ono N."/>
            <person name="Saji S."/>
            <person name="Sakaguchi M."/>
            <person name="Sakai K."/>
            <person name="Shibata M."/>
            <person name="Shimokawa T."/>
            <person name="Song J."/>
            <person name="Takazaki Y."/>
            <person name="Terasawa K."/>
            <person name="Tsugane M."/>
            <person name="Tsuji K."/>
            <person name="Ueda S."/>
            <person name="Waki K."/>
            <person name="Yamagata H."/>
            <person name="Yamamoto M."/>
            <person name="Yamamoto S."/>
            <person name="Yamane H."/>
            <person name="Yoshiki S."/>
            <person name="Yoshihara R."/>
            <person name="Yukawa K."/>
            <person name="Zhong H."/>
            <person name="Yano M."/>
            <person name="Yuan Q."/>
            <person name="Ouyang S."/>
            <person name="Liu J."/>
            <person name="Jones K.M."/>
            <person name="Gansberger K."/>
            <person name="Moffat K."/>
            <person name="Hill J."/>
            <person name="Bera J."/>
            <person name="Fadrosh D."/>
            <person name="Jin S."/>
            <person name="Johri S."/>
            <person name="Kim M."/>
            <person name="Overton L."/>
            <person name="Reardon M."/>
            <person name="Tsitrin T."/>
            <person name="Vuong H."/>
            <person name="Weaver B."/>
            <person name="Ciecko A."/>
            <person name="Tallon L."/>
            <person name="Jackson J."/>
            <person name="Pai G."/>
            <person name="Aken S.V."/>
            <person name="Utterback T."/>
            <person name="Reidmuller S."/>
            <person name="Feldblyum T."/>
            <person name="Hsiao J."/>
            <person name="Zismann V."/>
            <person name="Iobst S."/>
            <person name="de Vazeille A.R."/>
            <person name="Buell C.R."/>
            <person name="Ying K."/>
            <person name="Li Y."/>
            <person name="Lu T."/>
            <person name="Huang Y."/>
            <person name="Zhao Q."/>
            <person name="Feng Q."/>
            <person name="Zhang L."/>
            <person name="Zhu J."/>
            <person name="Weng Q."/>
            <person name="Mu J."/>
            <person name="Lu Y."/>
            <person name="Fan D."/>
            <person name="Liu Y."/>
            <person name="Guan J."/>
            <person name="Zhang Y."/>
            <person name="Yu S."/>
            <person name="Liu X."/>
            <person name="Zhang Y."/>
            <person name="Hong G."/>
            <person name="Han B."/>
            <person name="Choisne N."/>
            <person name="Demange N."/>
            <person name="Orjeda G."/>
            <person name="Samain S."/>
            <person name="Cattolico L."/>
            <person name="Pelletier E."/>
            <person name="Couloux A."/>
            <person name="Segurens B."/>
            <person name="Wincker P."/>
            <person name="D'Hont A."/>
            <person name="Scarpelli C."/>
            <person name="Weissenbach J."/>
            <person name="Salanoubat M."/>
            <person name="Quetier F."/>
            <person name="Yu Y."/>
            <person name="Kim H.R."/>
            <person name="Rambo T."/>
            <person name="Currie J."/>
            <person name="Collura K."/>
            <person name="Luo M."/>
            <person name="Yang T."/>
            <person name="Ammiraju J.S.S."/>
            <person name="Engler F."/>
            <person name="Soderlund C."/>
            <person name="Wing R.A."/>
            <person name="Palmer L.E."/>
            <person name="de la Bastide M."/>
            <person name="Spiegel L."/>
            <person name="Nascimento L."/>
            <person name="Zutavern T."/>
            <person name="O'Shaughnessy A."/>
            <person name="Dike S."/>
            <person name="Dedhia N."/>
            <person name="Preston R."/>
            <person name="Balija V."/>
            <person name="McCombie W.R."/>
            <person name="Chow T."/>
            <person name="Chen H."/>
            <person name="Chung M."/>
            <person name="Chen C."/>
            <person name="Shaw J."/>
            <person name="Wu H."/>
            <person name="Hsiao K."/>
            <person name="Chao Y."/>
            <person name="Chu M."/>
            <person name="Cheng C."/>
            <person name="Hour A."/>
            <person name="Lee P."/>
            <person name="Lin S."/>
            <person name="Lin Y."/>
            <person name="Liou J."/>
            <person name="Liu S."/>
            <person name="Hsing Y."/>
            <person name="Raghuvanshi S."/>
            <person name="Mohanty A."/>
            <person name="Bharti A.K."/>
            <person name="Gaur A."/>
            <person name="Gupta V."/>
            <person name="Kumar D."/>
            <person name="Ravi V."/>
            <person name="Vij S."/>
            <person name="Kapur A."/>
            <person name="Khurana P."/>
            <person name="Khurana P."/>
            <person name="Khurana J.P."/>
            <person name="Tyagi A.K."/>
            <person name="Gaikwad K."/>
            <person name="Singh A."/>
            <person name="Dalal V."/>
            <person name="Srivastava S."/>
            <person name="Dixit A."/>
            <person name="Pal A.K."/>
            <person name="Ghazi I.A."/>
            <person name="Yadav M."/>
            <person name="Pandit A."/>
            <person name="Bhargava A."/>
            <person name="Sureshbabu K."/>
            <person name="Batra K."/>
            <person name="Sharma T.R."/>
            <person name="Mohapatra T."/>
            <person name="Singh N.K."/>
            <person name="Messing J."/>
            <person name="Nelson A.B."/>
            <person name="Fuks G."/>
            <person name="Kavchok S."/>
            <person name="Keizer G."/>
            <person name="Linton E."/>
            <person name="Llaca V."/>
            <person name="Song R."/>
            <person name="Tanyolac B."/>
            <person name="Young S."/>
            <person name="Ho-Il K."/>
            <person name="Hahn J.H."/>
            <person name="Sangsakoo G."/>
            <person name="Vanavichit A."/>
            <person name="de Mattos Luiz.A.T."/>
            <person name="Zimmer P.D."/>
            <person name="Malone G."/>
            <person name="Dellagostin O."/>
            <person name="de Oliveira A.C."/>
            <person name="Bevan M."/>
            <person name="Bancroft I."/>
            <person name="Minx P."/>
            <person name="Cordum H."/>
            <person name="Wilson R."/>
            <person name="Cheng Z."/>
            <person name="Jin W."/>
            <person name="Jiang J."/>
            <person name="Leong S.A."/>
            <person name="Iwama H."/>
            <person name="Gojobori T."/>
            <person name="Itoh T."/>
            <person name="Niimura Y."/>
            <person name="Fujii Y."/>
            <person name="Habara T."/>
            <person name="Sakai H."/>
            <person name="Sato Y."/>
            <person name="Wilson G."/>
            <person name="Kumar K."/>
            <person name="McCouch S."/>
            <person name="Juretic N."/>
            <person name="Hoen D."/>
            <person name="Wright S."/>
            <person name="Bruskiewich R."/>
            <person name="Bureau T."/>
            <person name="Miyao A."/>
            <person name="Hirochika H."/>
            <person name="Nishikawa T."/>
            <person name="Kadowaki K."/>
            <person name="Sugiura M."/>
            <person name="Burr B."/>
            <person name="Sasaki T."/>
        </authorList>
    </citation>
    <scope>NUCLEOTIDE SEQUENCE [LARGE SCALE GENOMIC DNA]</scope>
    <source>
        <strain evidence="3">cv. Nipponbare</strain>
    </source>
</reference>
<evidence type="ECO:0000313" key="1">
    <source>
        <dbReference type="EMBL" id="BAD01250.1"/>
    </source>
</evidence>
<dbReference type="EMBL" id="AP005410">
    <property type="protein sequence ID" value="BAD01411.1"/>
    <property type="molecule type" value="Genomic_DNA"/>
</dbReference>
<dbReference type="EMBL" id="AP004559">
    <property type="protein sequence ID" value="BAD01250.1"/>
    <property type="molecule type" value="Genomic_DNA"/>
</dbReference>
<reference evidence="1" key="1">
    <citation type="submission" date="2001-12" db="EMBL/GenBank/DDBJ databases">
        <title>Oryza sativa nipponbare(GA3) genomic DNA, chromosome 8, PAC clone:P0461A06.</title>
        <authorList>
            <person name="Sasaki T."/>
            <person name="Matsumoto T."/>
            <person name="Yamamoto K."/>
        </authorList>
    </citation>
    <scope>NUCLEOTIDE SEQUENCE</scope>
</reference>
<evidence type="ECO:0000313" key="2">
    <source>
        <dbReference type="EMBL" id="BAD01411.1"/>
    </source>
</evidence>
<evidence type="ECO:0000313" key="3">
    <source>
        <dbReference type="Proteomes" id="UP000000763"/>
    </source>
</evidence>
<sequence length="109" mass="11866">MPSLTPPRTPHLVQPIFGNATASTRNTVALWTPLLRLCSSPGFHKAWGYTVDDDRSSRAVAEPVHRRQDFAEPHLLLAESPLFAAGDTVKLAAVLLLCSVQSKGMAFEI</sequence>
<name>Q6Z1R6_ORYSJ</name>
<dbReference type="Proteomes" id="UP000000763">
    <property type="component" value="Chromosome 8"/>
</dbReference>
<reference evidence="2" key="2">
    <citation type="submission" date="2002-06" db="EMBL/GenBank/DDBJ databases">
        <title>Oryza sativa nipponbare(GA3) genomic DNA, chromosome 8, BAC clone:OSJNBa0038P10.</title>
        <authorList>
            <person name="Sasaki T."/>
            <person name="Matsumoto T."/>
            <person name="Katayose Y."/>
        </authorList>
    </citation>
    <scope>NUCLEOTIDE SEQUENCE</scope>
</reference>
<organism evidence="2 3">
    <name type="scientific">Oryza sativa subsp. japonica</name>
    <name type="common">Rice</name>
    <dbReference type="NCBI Taxonomy" id="39947"/>
    <lineage>
        <taxon>Eukaryota</taxon>
        <taxon>Viridiplantae</taxon>
        <taxon>Streptophyta</taxon>
        <taxon>Embryophyta</taxon>
        <taxon>Tracheophyta</taxon>
        <taxon>Spermatophyta</taxon>
        <taxon>Magnoliopsida</taxon>
        <taxon>Liliopsida</taxon>
        <taxon>Poales</taxon>
        <taxon>Poaceae</taxon>
        <taxon>BOP clade</taxon>
        <taxon>Oryzoideae</taxon>
        <taxon>Oryzeae</taxon>
        <taxon>Oryzinae</taxon>
        <taxon>Oryza</taxon>
        <taxon>Oryza sativa</taxon>
    </lineage>
</organism>
<reference evidence="3" key="4">
    <citation type="journal article" date="2008" name="Nucleic Acids Res.">
        <title>The rice annotation project database (RAP-DB): 2008 update.</title>
        <authorList>
            <consortium name="The rice annotation project (RAP)"/>
        </authorList>
    </citation>
    <scope>GENOME REANNOTATION</scope>
    <source>
        <strain evidence="3">cv. Nipponbare</strain>
    </source>
</reference>
<gene>
    <name evidence="2" type="ORF">OSJNBa0038P10.35</name>
    <name evidence="1" type="ORF">P0461A06.4</name>
</gene>
<proteinExistence type="predicted"/>